<dbReference type="OMA" id="VIQCGEN"/>
<feature type="compositionally biased region" description="Low complexity" evidence="3">
    <location>
        <begin position="572"/>
        <end position="586"/>
    </location>
</feature>
<feature type="compositionally biased region" description="Basic and acidic residues" evidence="3">
    <location>
        <begin position="587"/>
        <end position="597"/>
    </location>
</feature>
<feature type="compositionally biased region" description="Polar residues" evidence="3">
    <location>
        <begin position="968"/>
        <end position="978"/>
    </location>
</feature>
<feature type="compositionally biased region" description="Basic and acidic residues" evidence="3">
    <location>
        <begin position="864"/>
        <end position="873"/>
    </location>
</feature>
<feature type="region of interest" description="Disordered" evidence="3">
    <location>
        <begin position="217"/>
        <end position="257"/>
    </location>
</feature>
<dbReference type="Pfam" id="PF00030">
    <property type="entry name" value="Crystall"/>
    <property type="match status" value="6"/>
</dbReference>
<dbReference type="Proteomes" id="UP000264820">
    <property type="component" value="Unplaced"/>
</dbReference>
<evidence type="ECO:0000313" key="5">
    <source>
        <dbReference type="Ensembl" id="ENSHCOP00000022734.1"/>
    </source>
</evidence>
<feature type="domain" description="Beta/gamma crystallin 'Greek key'" evidence="4">
    <location>
        <begin position="2085"/>
        <end position="2126"/>
    </location>
</feature>
<feature type="compositionally biased region" description="Basic and acidic residues" evidence="3">
    <location>
        <begin position="708"/>
        <end position="722"/>
    </location>
</feature>
<feature type="compositionally biased region" description="Polar residues" evidence="3">
    <location>
        <begin position="314"/>
        <end position="333"/>
    </location>
</feature>
<dbReference type="Pfam" id="PF00652">
    <property type="entry name" value="Ricin_B_lectin"/>
    <property type="match status" value="1"/>
</dbReference>
<dbReference type="SUPFAM" id="SSF50370">
    <property type="entry name" value="Ricin B-like lectins"/>
    <property type="match status" value="1"/>
</dbReference>
<feature type="compositionally biased region" description="Polar residues" evidence="3">
    <location>
        <begin position="1411"/>
        <end position="1420"/>
    </location>
</feature>
<feature type="compositionally biased region" description="Polar residues" evidence="3">
    <location>
        <begin position="908"/>
        <end position="940"/>
    </location>
</feature>
<dbReference type="Ensembl" id="ENSHCOT00000000308.1">
    <property type="protein sequence ID" value="ENSHCOP00000022734.1"/>
    <property type="gene ID" value="ENSHCOG00000010678.1"/>
</dbReference>
<evidence type="ECO:0000313" key="6">
    <source>
        <dbReference type="Proteomes" id="UP000264820"/>
    </source>
</evidence>
<feature type="domain" description="Beta/gamma crystallin 'Greek key'" evidence="4">
    <location>
        <begin position="1904"/>
        <end position="1946"/>
    </location>
</feature>
<evidence type="ECO:0000256" key="1">
    <source>
        <dbReference type="ARBA" id="ARBA00009646"/>
    </source>
</evidence>
<dbReference type="SUPFAM" id="SSF49695">
    <property type="entry name" value="gamma-Crystallin-like"/>
    <property type="match status" value="3"/>
</dbReference>
<feature type="compositionally biased region" description="Basic and acidic residues" evidence="3">
    <location>
        <begin position="543"/>
        <end position="556"/>
    </location>
</feature>
<feature type="compositionally biased region" description="Low complexity" evidence="3">
    <location>
        <begin position="1421"/>
        <end position="1441"/>
    </location>
</feature>
<feature type="compositionally biased region" description="Basic and acidic residues" evidence="3">
    <location>
        <begin position="796"/>
        <end position="828"/>
    </location>
</feature>
<dbReference type="InterPro" id="IPR011024">
    <property type="entry name" value="G_crystallin-like"/>
</dbReference>
<feature type="compositionally biased region" description="Basic and acidic residues" evidence="3">
    <location>
        <begin position="1360"/>
        <end position="1382"/>
    </location>
</feature>
<comment type="similarity">
    <text evidence="1">Belongs to the beta/gamma-crystallin family.</text>
</comment>
<dbReference type="Gene3D" id="2.80.10.50">
    <property type="match status" value="1"/>
</dbReference>
<feature type="compositionally biased region" description="Polar residues" evidence="3">
    <location>
        <begin position="627"/>
        <end position="648"/>
    </location>
</feature>
<dbReference type="OrthoDB" id="9895617at2759"/>
<keyword evidence="2" id="KW-0677">Repeat</keyword>
<feature type="compositionally biased region" description="Basic and acidic residues" evidence="3">
    <location>
        <begin position="1137"/>
        <end position="1147"/>
    </location>
</feature>
<dbReference type="RefSeq" id="XP_019727166.1">
    <property type="nucleotide sequence ID" value="XM_019871607.1"/>
</dbReference>
<feature type="domain" description="Beta/gamma crystallin 'Greek key'" evidence="4">
    <location>
        <begin position="1577"/>
        <end position="1616"/>
    </location>
</feature>
<feature type="compositionally biased region" description="Low complexity" evidence="3">
    <location>
        <begin position="217"/>
        <end position="227"/>
    </location>
</feature>
<accession>A0A3Q2YX48</accession>
<dbReference type="PROSITE" id="PS50915">
    <property type="entry name" value="CRYSTALLIN_BETA_GAMMA"/>
    <property type="match status" value="8"/>
</dbReference>
<feature type="region of interest" description="Disordered" evidence="3">
    <location>
        <begin position="1358"/>
        <end position="1382"/>
    </location>
</feature>
<dbReference type="PROSITE" id="PS50231">
    <property type="entry name" value="RICIN_B_LECTIN"/>
    <property type="match status" value="1"/>
</dbReference>
<evidence type="ECO:0000256" key="2">
    <source>
        <dbReference type="ARBA" id="ARBA00022737"/>
    </source>
</evidence>
<dbReference type="GeneTree" id="ENSGT00940000155695"/>
<dbReference type="InterPro" id="IPR001064">
    <property type="entry name" value="Beta/gamma_crystallin"/>
</dbReference>
<proteinExistence type="inferred from homology"/>
<feature type="region of interest" description="Disordered" evidence="3">
    <location>
        <begin position="1411"/>
        <end position="1472"/>
    </location>
</feature>
<feature type="compositionally biased region" description="Polar residues" evidence="3">
    <location>
        <begin position="30"/>
        <end position="40"/>
    </location>
</feature>
<feature type="compositionally biased region" description="Basic and acidic residues" evidence="3">
    <location>
        <begin position="882"/>
        <end position="894"/>
    </location>
</feature>
<name>A0A3Q2YX48_HIPCM</name>
<dbReference type="SMART" id="SM00247">
    <property type="entry name" value="XTALbg"/>
    <property type="match status" value="6"/>
</dbReference>
<feature type="compositionally biased region" description="Basic and acidic residues" evidence="3">
    <location>
        <begin position="942"/>
        <end position="958"/>
    </location>
</feature>
<feature type="compositionally biased region" description="Polar residues" evidence="3">
    <location>
        <begin position="1051"/>
        <end position="1082"/>
    </location>
</feature>
<dbReference type="GeneID" id="109516808"/>
<feature type="region of interest" description="Disordered" evidence="3">
    <location>
        <begin position="438"/>
        <end position="460"/>
    </location>
</feature>
<feature type="region of interest" description="Disordered" evidence="3">
    <location>
        <begin position="269"/>
        <end position="368"/>
    </location>
</feature>
<feature type="region of interest" description="Disordered" evidence="3">
    <location>
        <begin position="512"/>
        <end position="978"/>
    </location>
</feature>
<feature type="region of interest" description="Disordered" evidence="3">
    <location>
        <begin position="1040"/>
        <end position="1232"/>
    </location>
</feature>
<reference evidence="5" key="1">
    <citation type="submission" date="2025-05" db="UniProtKB">
        <authorList>
            <consortium name="Ensembl"/>
        </authorList>
    </citation>
    <scope>IDENTIFICATION</scope>
</reference>
<feature type="compositionally biased region" description="Basic and acidic residues" evidence="3">
    <location>
        <begin position="53"/>
        <end position="71"/>
    </location>
</feature>
<dbReference type="PANTHER" id="PTHR11818">
    <property type="entry name" value="BETA/GAMMA CRYSTALLIN"/>
    <property type="match status" value="1"/>
</dbReference>
<feature type="domain" description="Beta/gamma crystallin 'Greek key'" evidence="4">
    <location>
        <begin position="1617"/>
        <end position="1665"/>
    </location>
</feature>
<keyword evidence="6" id="KW-1185">Reference proteome</keyword>
<feature type="domain" description="Beta/gamma crystallin 'Greek key'" evidence="4">
    <location>
        <begin position="1814"/>
        <end position="1855"/>
    </location>
</feature>
<evidence type="ECO:0000256" key="3">
    <source>
        <dbReference type="SAM" id="MobiDB-lite"/>
    </source>
</evidence>
<feature type="region of interest" description="Disordered" evidence="3">
    <location>
        <begin position="1"/>
        <end position="111"/>
    </location>
</feature>
<dbReference type="InterPro" id="IPR035992">
    <property type="entry name" value="Ricin_B-like_lectins"/>
</dbReference>
<feature type="domain" description="Beta/gamma crystallin 'Greek key'" evidence="4">
    <location>
        <begin position="1712"/>
        <end position="1754"/>
    </location>
</feature>
<organism evidence="5 6">
    <name type="scientific">Hippocampus comes</name>
    <name type="common">Tiger tail seahorse</name>
    <dbReference type="NCBI Taxonomy" id="109280"/>
    <lineage>
        <taxon>Eukaryota</taxon>
        <taxon>Metazoa</taxon>
        <taxon>Chordata</taxon>
        <taxon>Craniata</taxon>
        <taxon>Vertebrata</taxon>
        <taxon>Euteleostomi</taxon>
        <taxon>Actinopterygii</taxon>
        <taxon>Neopterygii</taxon>
        <taxon>Teleostei</taxon>
        <taxon>Neoteleostei</taxon>
        <taxon>Acanthomorphata</taxon>
        <taxon>Syngnathiaria</taxon>
        <taxon>Syngnathiformes</taxon>
        <taxon>Syngnathoidei</taxon>
        <taxon>Syngnathidae</taxon>
        <taxon>Hippocampus</taxon>
    </lineage>
</organism>
<feature type="region of interest" description="Disordered" evidence="3">
    <location>
        <begin position="1323"/>
        <end position="1342"/>
    </location>
</feature>
<dbReference type="Ensembl" id="ENSHCOT00000000316.1">
    <property type="protein sequence ID" value="ENSHCOP00000008429.1"/>
    <property type="gene ID" value="ENSHCOG00000010678.1"/>
</dbReference>
<feature type="domain" description="Beta/gamma crystallin 'Greek key'" evidence="4">
    <location>
        <begin position="1956"/>
        <end position="1993"/>
    </location>
</feature>
<feature type="compositionally biased region" description="Polar residues" evidence="3">
    <location>
        <begin position="696"/>
        <end position="707"/>
    </location>
</feature>
<feature type="compositionally biased region" description="Basic residues" evidence="3">
    <location>
        <begin position="279"/>
        <end position="289"/>
    </location>
</feature>
<sequence length="2261" mass="247555">MSENSEEQQSPGVLGRIGNWLSPWKGKSPKTPTENSSPTCDQAVESEGESCEEDTHAEAKKRKWEEKEQRSNPDPLGPSRDIFRFDEADAIQSAHRDDSVASGKVTPPKEEELLFSKRQRIGQAKEGCHGTWVSGNSERFACHLTDLSANASSSEQGVVWNSDRVNTQPLPQKTTQSLAGRKLHVYVEETSVTHCGQDTLTGQEVIRTTIEKKLPVLSKSKSPKSPSFDLSRGSSSRADESTLANLKPVVVPQEGVSQKLHKDWLELGAEQTEADKMGRKNSAKKKSRKTSQGDDACSPQGKTSPDVQPGQEGFPSSDSSKTSPQGESTQSHGEVQPLDSSSEHSLTSSASPGGGENETSCPKHADKFLGSGSVAAVDGGAVMEDDDSFYKVVRKTETPESKRRSIKVSRTEVKLFPKNVPLNAEKSIAEVELELAPDQEKNKAKEELKTEVDTREQDKKLEDKPVIGRITDKINIFERQGAVTGLKRTFQIPRSADVSPARKETAKLKAEFLSSTQRSKSAERYDGATSSPVPPENEIPLTVKERARNFAEESTKHSKSMLPQKSAKTGMAKKLATSAATTASKSSKPDSQGKLDTKAMTGITLKPGGQDTSAVRAKGSIPREQHGTQSSKTADQGTKSNSIDSSIATKGAGDHVELTNNTSARSKATSKPASRSKRRKSREATSPVSEDRESKPNLSQQDATSVKSKVDDDVFRQPDKVDGVLSNKCIFVKESDKSDKQSPSTDAKVIDKLVNRVEALPEPTAVNKDEPDTAASNRKTKKPIDRVPVSLAQKGAKAEREIPSPKQEVKITAEDKSSSRSQSAEREPAPVVRIPPAEGPKFDVEAPPRPVPTSRLKTIRHVKKDTEHAHQNLETKPTSRSQIKDVDKLERSHGDNSSQAEENLIPSDKTQTQVTTPISQSRQENSGTGESEAMDNQKNQTGRKEDTRPGGNVKKAELENNEEAANLPTITPTANQTVITNPEIAEITALTQKMEIKSARGSSDDCAPAEKLEAFRSKASKKHEGIGAEFVSATPERAPAIVSYDPPAPISAQTDKTATVKESTNISVQSTDGKPQGSQTQRLAAHSEAVEVKVSTTKPSRPQSEEPNNTVSTSDLPPFRGLEKRSDGGLSSTAEALRGKIDKKGIEPPEIIVHPTTVNADLSSKLQVKDEPGNKPSPTPKVLTSPESKKLNSDSVQPSSPKRMQSQRGLSRDDSSFQQDAPSSWLDVDFPKQRLKLPGTKLSASVSESNLLDNDEFDDENFIEKIQKLCAPFSLPPRKHNPLRPPQPPFAMPAIKEDHFEKTFDPDEFKFGLRKKNRTFDTGPSLLAKLQNPETKSGAKPARVSIADRCLLISSLEASSHAKDKTPKKEQETSKEEKEDHVIVKSRLQGSCVLSSLKSSSTRGRRNGIQALSESTNSRDASPQLSPSSESTSPLPTATSSFAENFTAPCGDQMQPTAAAVSDSGPPFPSFDDIKLPDYLEKYLPREAANSAQSMEEHPQMKAEAAAKIATTASVTEADLVGKPSLNLPNAVPPTFGNRSGNPPQIYPPLSELKQPVTQRIHTNHARTARGFHKRPGKIVLFQNAEFSGQAYEIYRDVQDATQLQFSSIISVKVIRGCWILYEKPDFQGRCIALEEGGLELTNEWAQPEENNTSPMLIGSIRLAVCDYCTPHIDLFTEPEGHGRVTAYHDDAIETGSFGIPLSTASIQVHSGVWLVFSDPGFQGMLAVLERGVYPVPETWGFPSPFVGSLKPLKMGGFKVENPNEVKALVYEKPGLEGPYLEIDSDLFSFCKGDETDADTHEMKSVGSLKIIGGFWVGYSEEAFEGQQYMLEEGEYLDCSDWGDSGQILSLRPILADFMTPHLKLFSNQNFSDRGVNIDLVVPVINMDDTGYGTKTQSADVIRGIWVVFEEPGFCGESYILEKGLYGNPEDWGALQDRIASVMPVVLDDFENVAKFKVQLFSEPGFQGNLVTLEDSVATLQQGFSVASCKVLVGSWLAFEDQDFAGRMYLLEEGNYQDVRAMGCVNASTAIRSLQTVGFEFSQPSIILFERCDLRGKRVVLTDGCVNLQLAEGCARVQSVLVDGGMWILYEGINYRGAQILLKPGEVPNWHQFSEWSKIGSLRPLLQRRVHFRLRNRQTRLLMSVTGDLEDIKLLRIQEAEETNGLEQIWVYRGGHLHCKLLEECCLSPSGSVTIAGSRVGLMPEVDNHVWSITPEGFIRYMPTSDLVLEVKGGHHYDKNQVILNTLDPNKAHQKWDVEII</sequence>
<feature type="compositionally biased region" description="Polar residues" evidence="3">
    <location>
        <begin position="1156"/>
        <end position="1166"/>
    </location>
</feature>
<feature type="compositionally biased region" description="Polar residues" evidence="3">
    <location>
        <begin position="1094"/>
        <end position="1115"/>
    </location>
</feature>
<protein>
    <submittedName>
        <fullName evidence="5">Absent in melanoma 1 protein-like</fullName>
    </submittedName>
</protein>
<evidence type="ECO:0000259" key="4">
    <source>
        <dbReference type="PROSITE" id="PS50915"/>
    </source>
</evidence>
<dbReference type="STRING" id="109280.ENSHCOP00000022734"/>
<feature type="domain" description="Beta/gamma crystallin 'Greek key'" evidence="4">
    <location>
        <begin position="1994"/>
        <end position="2038"/>
    </location>
</feature>
<feature type="compositionally biased region" description="Polar residues" evidence="3">
    <location>
        <begin position="1193"/>
        <end position="1209"/>
    </location>
</feature>
<dbReference type="InterPro" id="IPR000772">
    <property type="entry name" value="Ricin_B_lectin"/>
</dbReference>
<dbReference type="InterPro" id="IPR050252">
    <property type="entry name" value="Beta/Gamma-Crystallin"/>
</dbReference>
<dbReference type="PANTHER" id="PTHR11818:SF2">
    <property type="entry name" value="BETA_GAMMA CRYSTALLIN DOMAIN-CONTAINING PROTEIN 1"/>
    <property type="match status" value="1"/>
</dbReference>
<dbReference type="Gene3D" id="2.60.20.10">
    <property type="entry name" value="Crystallins"/>
    <property type="match status" value="6"/>
</dbReference>
<feature type="compositionally biased region" description="Basic and acidic residues" evidence="3">
    <location>
        <begin position="731"/>
        <end position="740"/>
    </location>
</feature>
<feature type="region of interest" description="Disordered" evidence="3">
    <location>
        <begin position="1273"/>
        <end position="1293"/>
    </location>
</feature>
<feature type="compositionally biased region" description="Low complexity" evidence="3">
    <location>
        <begin position="662"/>
        <end position="673"/>
    </location>
</feature>